<reference evidence="1 2" key="1">
    <citation type="journal article" date="2020" name="Phytopathology">
        <title>A high-quality genome resource of Botrytis fragariae, a new and rapidly spreading fungal pathogen causing strawberry gray mold in the U.S.A.</title>
        <authorList>
            <person name="Wu Y."/>
            <person name="Saski C.A."/>
            <person name="Schnabel G."/>
            <person name="Xiao S."/>
            <person name="Hu M."/>
        </authorList>
    </citation>
    <scope>NUCLEOTIDE SEQUENCE [LARGE SCALE GENOMIC DNA]</scope>
    <source>
        <strain evidence="1 2">BVB16</strain>
    </source>
</reference>
<comment type="caution">
    <text evidence="1">The sequence shown here is derived from an EMBL/GenBank/DDBJ whole genome shotgun (WGS) entry which is preliminary data.</text>
</comment>
<sequence>MDHGDLPLPYLGVSRIFLTSGLRVRESLCTYFRFRTGLLDTSCNMCKILRFSPIFIAYATMMLKDGAQQARLSVRIIIVITVFLPRSFRLRLAGACTWEYVASHVMSLGEAEFMLPYPDSKTTSGNIENRKCQSSSRIFFVAGQSRYLEWKIDVA</sequence>
<dbReference type="RefSeq" id="XP_037190934.1">
    <property type="nucleotide sequence ID" value="XM_037339368.1"/>
</dbReference>
<dbReference type="AlphaFoldDB" id="A0A8H6AQX9"/>
<gene>
    <name evidence="1" type="ORF">Bfra_009014</name>
</gene>
<dbReference type="Proteomes" id="UP000531561">
    <property type="component" value="Unassembled WGS sequence"/>
</dbReference>
<keyword evidence="2" id="KW-1185">Reference proteome</keyword>
<evidence type="ECO:0000313" key="2">
    <source>
        <dbReference type="Proteomes" id="UP000531561"/>
    </source>
</evidence>
<organism evidence="1 2">
    <name type="scientific">Botrytis fragariae</name>
    <dbReference type="NCBI Taxonomy" id="1964551"/>
    <lineage>
        <taxon>Eukaryota</taxon>
        <taxon>Fungi</taxon>
        <taxon>Dikarya</taxon>
        <taxon>Ascomycota</taxon>
        <taxon>Pezizomycotina</taxon>
        <taxon>Leotiomycetes</taxon>
        <taxon>Helotiales</taxon>
        <taxon>Sclerotiniaceae</taxon>
        <taxon>Botrytis</taxon>
    </lineage>
</organism>
<proteinExistence type="predicted"/>
<accession>A0A8H6AQX9</accession>
<evidence type="ECO:0000313" key="1">
    <source>
        <dbReference type="EMBL" id="KAF5871987.1"/>
    </source>
</evidence>
<dbReference type="GeneID" id="59263060"/>
<dbReference type="EMBL" id="JABFCT010000011">
    <property type="protein sequence ID" value="KAF5871987.1"/>
    <property type="molecule type" value="Genomic_DNA"/>
</dbReference>
<protein>
    <submittedName>
        <fullName evidence="1">Uncharacterized protein</fullName>
    </submittedName>
</protein>
<name>A0A8H6AQX9_9HELO</name>